<dbReference type="PIRSF" id="PIRSF037238">
    <property type="entry name" value="Carboxypeptidase_G2"/>
    <property type="match status" value="1"/>
</dbReference>
<dbReference type="SUPFAM" id="SSF55031">
    <property type="entry name" value="Bacterial exopeptidase dimerisation domain"/>
    <property type="match status" value="1"/>
</dbReference>
<evidence type="ECO:0000256" key="1">
    <source>
        <dbReference type="ARBA" id="ARBA00001947"/>
    </source>
</evidence>
<dbReference type="PANTHER" id="PTHR43808">
    <property type="entry name" value="ACETYLORNITHINE DEACETYLASE"/>
    <property type="match status" value="1"/>
</dbReference>
<evidence type="ECO:0000313" key="8">
    <source>
        <dbReference type="Proteomes" id="UP001217500"/>
    </source>
</evidence>
<evidence type="ECO:0000313" key="7">
    <source>
        <dbReference type="EMBL" id="WCL55155.1"/>
    </source>
</evidence>
<evidence type="ECO:0000259" key="6">
    <source>
        <dbReference type="Pfam" id="PF07687"/>
    </source>
</evidence>
<gene>
    <name evidence="7" type="ORF">PH603_05205</name>
</gene>
<dbReference type="InterPro" id="IPR017150">
    <property type="entry name" value="Pept_M20_glutamate_carboxypep"/>
</dbReference>
<feature type="active site" description="Proton acceptor" evidence="5">
    <location>
        <position position="169"/>
    </location>
</feature>
<dbReference type="GO" id="GO:0016787">
    <property type="term" value="F:hydrolase activity"/>
    <property type="evidence" value="ECO:0007669"/>
    <property type="project" value="UniProtKB-KW"/>
</dbReference>
<dbReference type="InterPro" id="IPR002933">
    <property type="entry name" value="Peptidase_M20"/>
</dbReference>
<evidence type="ECO:0000256" key="5">
    <source>
        <dbReference type="PIRSR" id="PIRSR037238-1"/>
    </source>
</evidence>
<organism evidence="7 8">
    <name type="scientific">Gimibacter soli</name>
    <dbReference type="NCBI Taxonomy" id="3024400"/>
    <lineage>
        <taxon>Bacteria</taxon>
        <taxon>Pseudomonadati</taxon>
        <taxon>Pseudomonadota</taxon>
        <taxon>Alphaproteobacteria</taxon>
        <taxon>Kordiimonadales</taxon>
        <taxon>Temperatibacteraceae</taxon>
        <taxon>Gimibacter</taxon>
    </lineage>
</organism>
<dbReference type="InterPro" id="IPR036264">
    <property type="entry name" value="Bact_exopeptidase_dim_dom"/>
</dbReference>
<protein>
    <submittedName>
        <fullName evidence="7">Hydrolase</fullName>
    </submittedName>
</protein>
<keyword evidence="8" id="KW-1185">Reference proteome</keyword>
<dbReference type="PROSITE" id="PS00758">
    <property type="entry name" value="ARGE_DAPE_CPG2_1"/>
    <property type="match status" value="1"/>
</dbReference>
<sequence>MLGTLTQAAAARRILDEVDNRTDALIGVLTDWSAINSGSRNLYGLLRMEKAIVAHAATLGAEVSYVDLPDTEMVESNGRVANVPNGRAIRLIKRGTANRRVLLTGHTDTVFPENSAFQKAEFLSETHLNGPGVADMKGGILVMLSALEAFEKSPYANQLGWEVLLSPDEETGSLASAGLLAERARTAHIGLTYEPALADGTLAGERKGNGNYTLVVEGRAAHAGRDFDKGRNAVVALASLIGEFADLTGGRPGITVNPAVITGGTATNVVPDHAQCRINVRLARPEDAEWLEDRFDEILGLWNAREGYRVHLHGGINRPPKILTPANLALMELIRDCGADLGFEVRYVPTGGCCEGNNLAAAGLPNVDTLGVRGGNIHSADEYMLTDSLPERIRLSALILMAIADGRLDGYIERGAGG</sequence>
<evidence type="ECO:0000256" key="3">
    <source>
        <dbReference type="ARBA" id="ARBA00022801"/>
    </source>
</evidence>
<dbReference type="KEGG" id="gso:PH603_05205"/>
<proteinExistence type="predicted"/>
<keyword evidence="3 7" id="KW-0378">Hydrolase</keyword>
<dbReference type="InterPro" id="IPR050072">
    <property type="entry name" value="Peptidase_M20A"/>
</dbReference>
<keyword evidence="2" id="KW-0479">Metal-binding</keyword>
<comment type="cofactor">
    <cofactor evidence="1">
        <name>Zn(2+)</name>
        <dbReference type="ChEBI" id="CHEBI:29105"/>
    </cofactor>
</comment>
<dbReference type="Gene3D" id="3.40.630.10">
    <property type="entry name" value="Zn peptidases"/>
    <property type="match status" value="1"/>
</dbReference>
<dbReference type="Gene3D" id="3.30.70.360">
    <property type="match status" value="1"/>
</dbReference>
<feature type="active site" evidence="5">
    <location>
        <position position="108"/>
    </location>
</feature>
<dbReference type="NCBIfam" id="NF005602">
    <property type="entry name" value="PRK07338.1"/>
    <property type="match status" value="1"/>
</dbReference>
<name>A0AAF0BMW4_9PROT</name>
<dbReference type="AlphaFoldDB" id="A0AAF0BMW4"/>
<evidence type="ECO:0000256" key="2">
    <source>
        <dbReference type="ARBA" id="ARBA00022723"/>
    </source>
</evidence>
<dbReference type="CDD" id="cd03885">
    <property type="entry name" value="M20_CPDG2"/>
    <property type="match status" value="1"/>
</dbReference>
<dbReference type="SUPFAM" id="SSF53187">
    <property type="entry name" value="Zn-dependent exopeptidases"/>
    <property type="match status" value="1"/>
</dbReference>
<dbReference type="GO" id="GO:0046872">
    <property type="term" value="F:metal ion binding"/>
    <property type="evidence" value="ECO:0007669"/>
    <property type="project" value="UniProtKB-KW"/>
</dbReference>
<dbReference type="InterPro" id="IPR001261">
    <property type="entry name" value="ArgE/DapE_CS"/>
</dbReference>
<evidence type="ECO:0000256" key="4">
    <source>
        <dbReference type="ARBA" id="ARBA00022833"/>
    </source>
</evidence>
<accession>A0AAF0BMW4</accession>
<reference evidence="7" key="1">
    <citation type="submission" date="2023-01" db="EMBL/GenBank/DDBJ databases">
        <title>The genome sequence of Kordiimonadaceae bacterium 6D33.</title>
        <authorList>
            <person name="Liu Y."/>
        </authorList>
    </citation>
    <scope>NUCLEOTIDE SEQUENCE</scope>
    <source>
        <strain evidence="7">6D33</strain>
    </source>
</reference>
<dbReference type="Pfam" id="PF07687">
    <property type="entry name" value="M20_dimer"/>
    <property type="match status" value="1"/>
</dbReference>
<dbReference type="Pfam" id="PF01546">
    <property type="entry name" value="Peptidase_M20"/>
    <property type="match status" value="1"/>
</dbReference>
<dbReference type="EMBL" id="CP116805">
    <property type="protein sequence ID" value="WCL55155.1"/>
    <property type="molecule type" value="Genomic_DNA"/>
</dbReference>
<dbReference type="Proteomes" id="UP001217500">
    <property type="component" value="Chromosome"/>
</dbReference>
<dbReference type="PANTHER" id="PTHR43808:SF9">
    <property type="entry name" value="BLL0789 PROTEIN"/>
    <property type="match status" value="1"/>
</dbReference>
<dbReference type="RefSeq" id="WP_289504926.1">
    <property type="nucleotide sequence ID" value="NZ_CP116805.1"/>
</dbReference>
<feature type="domain" description="Peptidase M20 dimerisation" evidence="6">
    <location>
        <begin position="205"/>
        <end position="299"/>
    </location>
</feature>
<keyword evidence="4" id="KW-0862">Zinc</keyword>
<dbReference type="InterPro" id="IPR011650">
    <property type="entry name" value="Peptidase_M20_dimer"/>
</dbReference>